<evidence type="ECO:0000256" key="1">
    <source>
        <dbReference type="ARBA" id="ARBA00009477"/>
    </source>
</evidence>
<dbReference type="Gene3D" id="1.10.287.470">
    <property type="entry name" value="Helix hairpin bin"/>
    <property type="match status" value="1"/>
</dbReference>
<reference evidence="5 6" key="1">
    <citation type="journal article" date="2010" name="DNA Res.">
        <title>Bacterial lifestyle in a deep-sea hydrothermal vent chimney revealed by the genome sequence of the thermophilic bacterium Deferribacter desulfuricans SSM1.</title>
        <authorList>
            <person name="Takaki Y."/>
            <person name="Shimamura S."/>
            <person name="Nakagawa S."/>
            <person name="Fukuhara Y."/>
            <person name="Horikawa H."/>
            <person name="Ankai A."/>
            <person name="Harada T."/>
            <person name="Hosoyama A."/>
            <person name="Oguchi A."/>
            <person name="Fukui S."/>
            <person name="Fujita N."/>
            <person name="Takami H."/>
            <person name="Takai K."/>
        </authorList>
    </citation>
    <scope>NUCLEOTIDE SEQUENCE [LARGE SCALE GENOMIC DNA]</scope>
    <source>
        <strain evidence="6">DSM 14783 / JCM 11476 / NBRC 101012 / SSM1</strain>
    </source>
</reference>
<dbReference type="Pfam" id="PF25917">
    <property type="entry name" value="BSH_RND"/>
    <property type="match status" value="1"/>
</dbReference>
<dbReference type="GO" id="GO:0015562">
    <property type="term" value="F:efflux transmembrane transporter activity"/>
    <property type="evidence" value="ECO:0007669"/>
    <property type="project" value="TreeGrafter"/>
</dbReference>
<keyword evidence="6" id="KW-1185">Reference proteome</keyword>
<dbReference type="PANTHER" id="PTHR30469:SF12">
    <property type="entry name" value="MULTIDRUG RESISTANCE PROTEIN MDTA"/>
    <property type="match status" value="1"/>
</dbReference>
<keyword evidence="2" id="KW-0175">Coiled coil</keyword>
<keyword evidence="3" id="KW-0472">Membrane</keyword>
<dbReference type="Gene3D" id="2.40.30.170">
    <property type="match status" value="1"/>
</dbReference>
<gene>
    <name evidence="5" type="ordered locus">DEFDS_1908</name>
</gene>
<dbReference type="InterPro" id="IPR058625">
    <property type="entry name" value="MdtA-like_BSH"/>
</dbReference>
<evidence type="ECO:0000313" key="5">
    <source>
        <dbReference type="EMBL" id="BAI81360.1"/>
    </source>
</evidence>
<feature type="domain" description="Multidrug resistance protein MdtA-like barrel-sandwich hybrid" evidence="4">
    <location>
        <begin position="90"/>
        <end position="235"/>
    </location>
</feature>
<proteinExistence type="inferred from homology"/>
<dbReference type="InterPro" id="IPR006143">
    <property type="entry name" value="RND_pump_MFP"/>
</dbReference>
<organism evidence="5 6">
    <name type="scientific">Deferribacter desulfuricans (strain DSM 14783 / JCM 11476 / NBRC 101012 / SSM1)</name>
    <dbReference type="NCBI Taxonomy" id="639282"/>
    <lineage>
        <taxon>Bacteria</taxon>
        <taxon>Pseudomonadati</taxon>
        <taxon>Deferribacterota</taxon>
        <taxon>Deferribacteres</taxon>
        <taxon>Deferribacterales</taxon>
        <taxon>Deferribacteraceae</taxon>
        <taxon>Deferribacter</taxon>
    </lineage>
</organism>
<evidence type="ECO:0000259" key="4">
    <source>
        <dbReference type="Pfam" id="PF25917"/>
    </source>
</evidence>
<dbReference type="Gene3D" id="2.40.50.100">
    <property type="match status" value="1"/>
</dbReference>
<dbReference type="SUPFAM" id="SSF111369">
    <property type="entry name" value="HlyD-like secretion proteins"/>
    <property type="match status" value="1"/>
</dbReference>
<dbReference type="AlphaFoldDB" id="D3P9H0"/>
<sequence>MGDITKRLNMEKNSNGYYKKSVLQRILSFILIVVIVFGGLSLSKYLIKTKKVAKRKKPKKIFVNVEVTKGEKVDTNYIIKGFGRIYPAKEVSIVPEVSGKVVYVNQNLIEGGFIKKGETLIKIDDTDYKIRLNKELANLNSLKEDLILEKSKRNRALKELNSAKDFIKDIDNESLYVLKREPYIKKIEENIKIAEENIKQAKLDLERTVIKAPFNCYVLKKYIDVGGYVNSGVKIADIIDADMVYVRGNITKADLKYLDINKNINAVVYNDGEKIDAKLFKLEKALDEKGLLLKVILKIDSFNPNIFLYDYVTFDLIGKELKGIVRLPERVVREDEFVWIVKDNKLHLKKIKILFEDENYVYTYDIDENSQIIVTNLSSVVEGLPVKVINRVD</sequence>
<accession>D3P9H0</accession>
<dbReference type="GO" id="GO:1990281">
    <property type="term" value="C:efflux pump complex"/>
    <property type="evidence" value="ECO:0007669"/>
    <property type="project" value="TreeGrafter"/>
</dbReference>
<dbReference type="PANTHER" id="PTHR30469">
    <property type="entry name" value="MULTIDRUG RESISTANCE PROTEIN MDTA"/>
    <property type="match status" value="1"/>
</dbReference>
<evidence type="ECO:0000313" key="6">
    <source>
        <dbReference type="Proteomes" id="UP000001520"/>
    </source>
</evidence>
<name>D3P9H0_DEFDS</name>
<dbReference type="HOGENOM" id="CLU_018816_18_2_0"/>
<feature type="transmembrane region" description="Helical" evidence="3">
    <location>
        <begin position="26"/>
        <end position="47"/>
    </location>
</feature>
<dbReference type="EMBL" id="AP011529">
    <property type="protein sequence ID" value="BAI81360.1"/>
    <property type="molecule type" value="Genomic_DNA"/>
</dbReference>
<dbReference type="eggNOG" id="COG0845">
    <property type="taxonomic scope" value="Bacteria"/>
</dbReference>
<evidence type="ECO:0000256" key="2">
    <source>
        <dbReference type="SAM" id="Coils"/>
    </source>
</evidence>
<comment type="similarity">
    <text evidence="1">Belongs to the membrane fusion protein (MFP) (TC 8.A.1) family.</text>
</comment>
<protein>
    <submittedName>
        <fullName evidence="5">RND efflux system, membrane fusion protein</fullName>
    </submittedName>
</protein>
<keyword evidence="3" id="KW-1133">Transmembrane helix</keyword>
<dbReference type="STRING" id="639282.DEFDS_1908"/>
<dbReference type="KEGG" id="ddf:DEFDS_1908"/>
<feature type="coiled-coil region" evidence="2">
    <location>
        <begin position="184"/>
        <end position="211"/>
    </location>
</feature>
<evidence type="ECO:0000256" key="3">
    <source>
        <dbReference type="SAM" id="Phobius"/>
    </source>
</evidence>
<dbReference type="Gene3D" id="2.40.420.20">
    <property type="match status" value="1"/>
</dbReference>
<keyword evidence="3" id="KW-0812">Transmembrane</keyword>
<dbReference type="NCBIfam" id="TIGR01730">
    <property type="entry name" value="RND_mfp"/>
    <property type="match status" value="1"/>
</dbReference>
<dbReference type="Proteomes" id="UP000001520">
    <property type="component" value="Chromosome"/>
</dbReference>